<evidence type="ECO:0000256" key="5">
    <source>
        <dbReference type="ARBA" id="ARBA00022989"/>
    </source>
</evidence>
<feature type="transmembrane region" description="Helical" evidence="7">
    <location>
        <begin position="348"/>
        <end position="367"/>
    </location>
</feature>
<dbReference type="AlphaFoldDB" id="A0A1F4VDH5"/>
<dbReference type="STRING" id="1802619.A2797_00865"/>
<sequence length="476" mass="50442">MENLEIKNSPLLLGAFGTAAFAAITSVFALLFSFFSLPDQVPLLFTAGQGLTNKIFLLAIPLLSILLLIGNAAVAEVFLRRGERAAALFPAALSTFISVILAGSLIRIIKIFPLPPLPFEETIYPLLLPLGLAAGLGFVLSALFAWAGRRLRLFDFPHGPYPKVRAIPRLGTIPLLLTFSTVAILFTNLDRSLAALIAGAAVIAAIQMIDDLHPLPAWLQGAGHLLAGLIVILGGIGIDFITNPLAAWIGDPQIRLDNWVVAFNLFGTSFQFAILSDLFTIVWIFVLVNVVDWLDGLDGLATGVGAIAAAAIVAISFITGTQSTALLGIILVGALLGFLPLNFFPAQIYLGGGAFLIGYFLAVLSIFSGAKTGTATLVLALPIIDALYVVYRRILAKQSPFKGDTNHLHHRLIEVGLSQTQIVFLEWAIVALLAVAAIILTGVAKFAAVGFVFIAAILANKLLLSRLGSKAPGVAR</sequence>
<dbReference type="CDD" id="cd06853">
    <property type="entry name" value="GT_WecA_like"/>
    <property type="match status" value="1"/>
</dbReference>
<evidence type="ECO:0000256" key="2">
    <source>
        <dbReference type="ARBA" id="ARBA00022475"/>
    </source>
</evidence>
<dbReference type="InterPro" id="IPR000715">
    <property type="entry name" value="Glycosyl_transferase_4"/>
</dbReference>
<evidence type="ECO:0008006" key="10">
    <source>
        <dbReference type="Google" id="ProtNLM"/>
    </source>
</evidence>
<protein>
    <recommendedName>
        <fullName evidence="10">Undecaprenyl-phosphate alpha-N-acetylglucosaminyl 1-phosphate transferase</fullName>
    </recommendedName>
</protein>
<feature type="transmembrane region" description="Helical" evidence="7">
    <location>
        <begin position="55"/>
        <end position="79"/>
    </location>
</feature>
<keyword evidence="2" id="KW-1003">Cell membrane</keyword>
<keyword evidence="5 7" id="KW-1133">Transmembrane helix</keyword>
<dbReference type="GO" id="GO:0009103">
    <property type="term" value="P:lipopolysaccharide biosynthetic process"/>
    <property type="evidence" value="ECO:0007669"/>
    <property type="project" value="TreeGrafter"/>
</dbReference>
<dbReference type="GO" id="GO:0071555">
    <property type="term" value="P:cell wall organization"/>
    <property type="evidence" value="ECO:0007669"/>
    <property type="project" value="TreeGrafter"/>
</dbReference>
<reference evidence="8 9" key="1">
    <citation type="journal article" date="2016" name="Nat. Commun.">
        <title>Thousands of microbial genomes shed light on interconnected biogeochemical processes in an aquifer system.</title>
        <authorList>
            <person name="Anantharaman K."/>
            <person name="Brown C.T."/>
            <person name="Hug L.A."/>
            <person name="Sharon I."/>
            <person name="Castelle C.J."/>
            <person name="Probst A.J."/>
            <person name="Thomas B.C."/>
            <person name="Singh A."/>
            <person name="Wilkins M.J."/>
            <person name="Karaoz U."/>
            <person name="Brodie E.L."/>
            <person name="Williams K.H."/>
            <person name="Hubbard S.S."/>
            <person name="Banfield J.F."/>
        </authorList>
    </citation>
    <scope>NUCLEOTIDE SEQUENCE [LARGE SCALE GENOMIC DNA]</scope>
</reference>
<evidence type="ECO:0000256" key="7">
    <source>
        <dbReference type="SAM" id="Phobius"/>
    </source>
</evidence>
<keyword evidence="4 7" id="KW-0812">Transmembrane</keyword>
<evidence type="ECO:0000256" key="1">
    <source>
        <dbReference type="ARBA" id="ARBA00004651"/>
    </source>
</evidence>
<feature type="transmembrane region" description="Helical" evidence="7">
    <location>
        <begin position="446"/>
        <end position="464"/>
    </location>
</feature>
<feature type="transmembrane region" description="Helical" evidence="7">
    <location>
        <begin position="300"/>
        <end position="318"/>
    </location>
</feature>
<feature type="transmembrane region" description="Helical" evidence="7">
    <location>
        <begin position="261"/>
        <end position="288"/>
    </location>
</feature>
<accession>A0A1F4VDH5</accession>
<feature type="transmembrane region" description="Helical" evidence="7">
    <location>
        <begin position="86"/>
        <end position="106"/>
    </location>
</feature>
<dbReference type="GO" id="GO:0044038">
    <property type="term" value="P:cell wall macromolecule biosynthetic process"/>
    <property type="evidence" value="ECO:0007669"/>
    <property type="project" value="TreeGrafter"/>
</dbReference>
<feature type="transmembrane region" description="Helical" evidence="7">
    <location>
        <begin position="412"/>
        <end position="440"/>
    </location>
</feature>
<gene>
    <name evidence="8" type="ORF">A2797_00865</name>
</gene>
<feature type="transmembrane region" description="Helical" evidence="7">
    <location>
        <begin position="12"/>
        <end position="35"/>
    </location>
</feature>
<dbReference type="PANTHER" id="PTHR22926">
    <property type="entry name" value="PHOSPHO-N-ACETYLMURAMOYL-PENTAPEPTIDE-TRANSFERASE"/>
    <property type="match status" value="1"/>
</dbReference>
<evidence type="ECO:0000313" key="8">
    <source>
        <dbReference type="EMBL" id="OGC55332.1"/>
    </source>
</evidence>
<feature type="transmembrane region" description="Helical" evidence="7">
    <location>
        <begin position="373"/>
        <end position="391"/>
    </location>
</feature>
<keyword evidence="6 7" id="KW-0472">Membrane</keyword>
<comment type="caution">
    <text evidence="8">The sequence shown here is derived from an EMBL/GenBank/DDBJ whole genome shotgun (WGS) entry which is preliminary data.</text>
</comment>
<comment type="subcellular location">
    <subcellularLocation>
        <location evidence="1">Cell membrane</location>
        <topology evidence="1">Multi-pass membrane protein</topology>
    </subcellularLocation>
</comment>
<feature type="transmembrane region" description="Helical" evidence="7">
    <location>
        <begin position="126"/>
        <end position="146"/>
    </location>
</feature>
<evidence type="ECO:0000256" key="3">
    <source>
        <dbReference type="ARBA" id="ARBA00022679"/>
    </source>
</evidence>
<organism evidence="8 9">
    <name type="scientific">candidate division WWE3 bacterium RIFCSPHIGHO2_01_FULL_48_15</name>
    <dbReference type="NCBI Taxonomy" id="1802619"/>
    <lineage>
        <taxon>Bacteria</taxon>
        <taxon>Katanobacteria</taxon>
    </lineage>
</organism>
<evidence type="ECO:0000256" key="6">
    <source>
        <dbReference type="ARBA" id="ARBA00023136"/>
    </source>
</evidence>
<proteinExistence type="predicted"/>
<dbReference type="EMBL" id="MEVC01000009">
    <property type="protein sequence ID" value="OGC55332.1"/>
    <property type="molecule type" value="Genomic_DNA"/>
</dbReference>
<evidence type="ECO:0000313" key="9">
    <source>
        <dbReference type="Proteomes" id="UP000179005"/>
    </source>
</evidence>
<dbReference type="Pfam" id="PF00953">
    <property type="entry name" value="Glycos_transf_4"/>
    <property type="match status" value="1"/>
</dbReference>
<name>A0A1F4VDH5_UNCKA</name>
<dbReference type="GO" id="GO:0005886">
    <property type="term" value="C:plasma membrane"/>
    <property type="evidence" value="ECO:0007669"/>
    <property type="project" value="UniProtKB-SubCell"/>
</dbReference>
<feature type="transmembrane region" description="Helical" evidence="7">
    <location>
        <begin position="221"/>
        <end position="241"/>
    </location>
</feature>
<dbReference type="Proteomes" id="UP000179005">
    <property type="component" value="Unassembled WGS sequence"/>
</dbReference>
<feature type="transmembrane region" description="Helical" evidence="7">
    <location>
        <begin position="192"/>
        <end position="209"/>
    </location>
</feature>
<dbReference type="GO" id="GO:0016780">
    <property type="term" value="F:phosphotransferase activity, for other substituted phosphate groups"/>
    <property type="evidence" value="ECO:0007669"/>
    <property type="project" value="InterPro"/>
</dbReference>
<dbReference type="PANTHER" id="PTHR22926:SF3">
    <property type="entry name" value="UNDECAPRENYL-PHOSPHATE ALPHA-N-ACETYLGLUCOSAMINYL 1-PHOSPHATE TRANSFERASE"/>
    <property type="match status" value="1"/>
</dbReference>
<keyword evidence="3" id="KW-0808">Transferase</keyword>
<feature type="transmembrane region" description="Helical" evidence="7">
    <location>
        <begin position="324"/>
        <end position="341"/>
    </location>
</feature>
<evidence type="ECO:0000256" key="4">
    <source>
        <dbReference type="ARBA" id="ARBA00022692"/>
    </source>
</evidence>